<keyword evidence="1" id="KW-0677">Repeat</keyword>
<dbReference type="InterPro" id="IPR011990">
    <property type="entry name" value="TPR-like_helical_dom_sf"/>
</dbReference>
<dbReference type="Pfam" id="PF13041">
    <property type="entry name" value="PPR_2"/>
    <property type="match status" value="3"/>
</dbReference>
<dbReference type="EMBL" id="PDCK01000042">
    <property type="protein sequence ID" value="PRQ37387.1"/>
    <property type="molecule type" value="Genomic_DNA"/>
</dbReference>
<dbReference type="GO" id="GO:0003723">
    <property type="term" value="F:RNA binding"/>
    <property type="evidence" value="ECO:0007669"/>
    <property type="project" value="InterPro"/>
</dbReference>
<evidence type="ECO:0000313" key="3">
    <source>
        <dbReference type="EMBL" id="PRQ37387.1"/>
    </source>
</evidence>
<feature type="repeat" description="PPR" evidence="2">
    <location>
        <begin position="367"/>
        <end position="401"/>
    </location>
</feature>
<dbReference type="PANTHER" id="PTHR47926:SF442">
    <property type="entry name" value="PUTATIVE-RELATED"/>
    <property type="match status" value="1"/>
</dbReference>
<feature type="repeat" description="PPR" evidence="2">
    <location>
        <begin position="281"/>
        <end position="315"/>
    </location>
</feature>
<dbReference type="Gramene" id="PRQ37387">
    <property type="protein sequence ID" value="PRQ37387"/>
    <property type="gene ID" value="RchiOBHm_Chr4g0401991"/>
</dbReference>
<dbReference type="AlphaFoldDB" id="A0A2P6QT86"/>
<evidence type="ECO:0000313" key="4">
    <source>
        <dbReference type="Proteomes" id="UP000238479"/>
    </source>
</evidence>
<dbReference type="Proteomes" id="UP000238479">
    <property type="component" value="Chromosome 4"/>
</dbReference>
<dbReference type="GO" id="GO:0099402">
    <property type="term" value="P:plant organ development"/>
    <property type="evidence" value="ECO:0007669"/>
    <property type="project" value="UniProtKB-ARBA"/>
</dbReference>
<sequence>MLILPRRARWSFRVLRSLSSSVSIPIVASSTSSLGFDSCFEPNTSDQVYSNNRRIGHFIKSGDLNNALKVFDEMPQYDVVTYNLLISGHGRFGHREQAFRLSTDMVSRGIRESASTFSSVLGTCTDAGLYREGVQVHCRAVSLGFSLNMYVGSSLVDLYLRMGQENVAVKLFDELQERNLAVWNLLLRGFCELGRVDELFGMYYRMKLDGVDPNGLSYCYWIRACSNGKLLDEGKQLHCGVVKEGWLESNVFVANALVDLYSACGSLIDTREAFEAIPVEDVISWNSIIWVYTENGLLLDALELFTRMQFWGKRPSIRSFVGYTYVVKSGFDHDASFHIQSALIDMYGKCSDIESSVFIYENGRDRNLECCNSLMTSLLHCGVIEDVVEMFGLMVDEGIGLDEVTLSTTLKALSVSAFASLGSCKLLHCCAVKSGFESDIAVSCSLIEAYARCGHVKLSCQVFDELPLPNVICFTSIIHGYARNGMGGECLHLLQEMVAKGLKPDKVTVLCVLSGCNHSGLVEEAKLLFDSMEMLYEAGQVCYMKLKSCCNTHPEKVTVMWSSLLRSCRVHKNEIVGRRTVKSLLELEGKDPAILLQASNFYSEIGEFDTAMQIREFAIAQQVTRDIGHSLVEVNSRSHR</sequence>
<reference evidence="3 4" key="1">
    <citation type="journal article" date="2018" name="Nat. Genet.">
        <title>The Rosa genome provides new insights in the design of modern roses.</title>
        <authorList>
            <person name="Bendahmane M."/>
        </authorList>
    </citation>
    <scope>NUCLEOTIDE SEQUENCE [LARGE SCALE GENOMIC DNA]</scope>
    <source>
        <strain evidence="4">cv. Old Blush</strain>
    </source>
</reference>
<dbReference type="InterPro" id="IPR002885">
    <property type="entry name" value="PPR_rpt"/>
</dbReference>
<accession>A0A2P6QT86</accession>
<feature type="repeat" description="PPR" evidence="2">
    <location>
        <begin position="78"/>
        <end position="112"/>
    </location>
</feature>
<dbReference type="FunFam" id="1.25.40.10:FF:000158">
    <property type="entry name" value="pentatricopeptide repeat-containing protein At2g33680"/>
    <property type="match status" value="1"/>
</dbReference>
<organism evidence="3 4">
    <name type="scientific">Rosa chinensis</name>
    <name type="common">China rose</name>
    <dbReference type="NCBI Taxonomy" id="74649"/>
    <lineage>
        <taxon>Eukaryota</taxon>
        <taxon>Viridiplantae</taxon>
        <taxon>Streptophyta</taxon>
        <taxon>Embryophyta</taxon>
        <taxon>Tracheophyta</taxon>
        <taxon>Spermatophyta</taxon>
        <taxon>Magnoliopsida</taxon>
        <taxon>eudicotyledons</taxon>
        <taxon>Gunneridae</taxon>
        <taxon>Pentapetalae</taxon>
        <taxon>rosids</taxon>
        <taxon>fabids</taxon>
        <taxon>Rosales</taxon>
        <taxon>Rosaceae</taxon>
        <taxon>Rosoideae</taxon>
        <taxon>Rosoideae incertae sedis</taxon>
        <taxon>Rosa</taxon>
    </lineage>
</organism>
<protein>
    <submittedName>
        <fullName evidence="3">Putative tetratricopeptide-like helical domain-containing protein</fullName>
    </submittedName>
</protein>
<dbReference type="InterPro" id="IPR046960">
    <property type="entry name" value="PPR_At4g14850-like_plant"/>
</dbReference>
<proteinExistence type="predicted"/>
<evidence type="ECO:0000256" key="2">
    <source>
        <dbReference type="PROSITE-ProRule" id="PRU00708"/>
    </source>
</evidence>
<name>A0A2P6QT86_ROSCH</name>
<dbReference type="OMA" id="SHIVISC"/>
<keyword evidence="4" id="KW-1185">Reference proteome</keyword>
<dbReference type="GO" id="GO:0009451">
    <property type="term" value="P:RNA modification"/>
    <property type="evidence" value="ECO:0007669"/>
    <property type="project" value="InterPro"/>
</dbReference>
<dbReference type="PANTHER" id="PTHR47926">
    <property type="entry name" value="PENTATRICOPEPTIDE REPEAT-CONTAINING PROTEIN"/>
    <property type="match status" value="1"/>
</dbReference>
<evidence type="ECO:0000256" key="1">
    <source>
        <dbReference type="ARBA" id="ARBA00022737"/>
    </source>
</evidence>
<gene>
    <name evidence="3" type="ORF">RchiOBHm_Chr4g0401991</name>
</gene>
<feature type="repeat" description="PPR" evidence="2">
    <location>
        <begin position="179"/>
        <end position="213"/>
    </location>
</feature>
<dbReference type="Gene3D" id="1.25.40.10">
    <property type="entry name" value="Tetratricopeptide repeat domain"/>
    <property type="match status" value="5"/>
</dbReference>
<comment type="caution">
    <text evidence="3">The sequence shown here is derived from an EMBL/GenBank/DDBJ whole genome shotgun (WGS) entry which is preliminary data.</text>
</comment>
<feature type="repeat" description="PPR" evidence="2">
    <location>
        <begin position="470"/>
        <end position="504"/>
    </location>
</feature>
<dbReference type="NCBIfam" id="TIGR00756">
    <property type="entry name" value="PPR"/>
    <property type="match status" value="4"/>
</dbReference>
<dbReference type="PROSITE" id="PS51375">
    <property type="entry name" value="PPR"/>
    <property type="match status" value="5"/>
</dbReference>
<dbReference type="Pfam" id="PF01535">
    <property type="entry name" value="PPR"/>
    <property type="match status" value="4"/>
</dbReference>